<feature type="region of interest" description="Disordered" evidence="1">
    <location>
        <begin position="356"/>
        <end position="408"/>
    </location>
</feature>
<reference evidence="2 3" key="1">
    <citation type="journal article" date="2018" name="Evol. Lett.">
        <title>Horizontal gene cluster transfer increased hallucinogenic mushroom diversity.</title>
        <authorList>
            <person name="Reynolds H.T."/>
            <person name="Vijayakumar V."/>
            <person name="Gluck-Thaler E."/>
            <person name="Korotkin H.B."/>
            <person name="Matheny P.B."/>
            <person name="Slot J.C."/>
        </authorList>
    </citation>
    <scope>NUCLEOTIDE SEQUENCE [LARGE SCALE GENOMIC DNA]</scope>
    <source>
        <strain evidence="2 3">SRW20</strain>
    </source>
</reference>
<evidence type="ECO:0000313" key="3">
    <source>
        <dbReference type="Proteomes" id="UP000284706"/>
    </source>
</evidence>
<sequence length="563" mass="61754">MNKKVFPRILAKNAVLKHAHIFFIRDSIHFQTEYVVKSQQSEPFYTTETTTEGSLITESAKWDDMENNKDIIPRRSRTLVDMVGTGLRLPVSTDQEAYLESSWHGWIETTGDALLILEAAKMGLIHRITRRLVASESEMITSGSIFIFYEEETGVKRWTDGFFWGPSRVLGNFLLYRETEKRGAGHRGVHTDSDKIASTAKDKPSEHTKERERKLMSSLSNSYKFKENGLMKKVHYFLVPLSISLELSFLPETFSVTIPGGANSQSTQHVISYYRIEDVQSGRLRTPSSFPDLGSLDISPEYLDKTHFRIPPKVEVGVDGIPRYRGEADESELLPILGPPLTYSTRPLLAVASLQGVSSGARRHEPLASPPKPKKRRNVRTLKPDGTQFATSSEPVSPAISTHSMIPQPVPPLPATPVSPPLVYAPYPPYPTPDYYTRFPPPPPGYPYGPSPLHAVPPYATPPSPPPPAPASETAVQVSPAAIPGSTHQSAEAQALEPAQSAATEPVAATVPPSFAAPMNLPPSQQPQHPSHHPNYPLHLSPADDGASVTDVLEEPSAGPSTP</sequence>
<dbReference type="EMBL" id="NHYE01004523">
    <property type="protein sequence ID" value="PPQ84137.1"/>
    <property type="molecule type" value="Genomic_DNA"/>
</dbReference>
<dbReference type="OrthoDB" id="5572844at2759"/>
<comment type="caution">
    <text evidence="2">The sequence shown here is derived from an EMBL/GenBank/DDBJ whole genome shotgun (WGS) entry which is preliminary data.</text>
</comment>
<feature type="compositionally biased region" description="Pro residues" evidence="1">
    <location>
        <begin position="459"/>
        <end position="470"/>
    </location>
</feature>
<evidence type="ECO:0000313" key="2">
    <source>
        <dbReference type="EMBL" id="PPQ84137.1"/>
    </source>
</evidence>
<dbReference type="Proteomes" id="UP000284706">
    <property type="component" value="Unassembled WGS sequence"/>
</dbReference>
<proteinExistence type="predicted"/>
<gene>
    <name evidence="2" type="ORF">CVT26_015170</name>
</gene>
<dbReference type="InterPro" id="IPR018608">
    <property type="entry name" value="Gti1/Pac2"/>
</dbReference>
<organism evidence="2 3">
    <name type="scientific">Gymnopilus dilepis</name>
    <dbReference type="NCBI Taxonomy" id="231916"/>
    <lineage>
        <taxon>Eukaryota</taxon>
        <taxon>Fungi</taxon>
        <taxon>Dikarya</taxon>
        <taxon>Basidiomycota</taxon>
        <taxon>Agaricomycotina</taxon>
        <taxon>Agaricomycetes</taxon>
        <taxon>Agaricomycetidae</taxon>
        <taxon>Agaricales</taxon>
        <taxon>Agaricineae</taxon>
        <taxon>Hymenogastraceae</taxon>
        <taxon>Gymnopilus</taxon>
    </lineage>
</organism>
<feature type="compositionally biased region" description="Low complexity" evidence="1">
    <location>
        <begin position="502"/>
        <end position="513"/>
    </location>
</feature>
<dbReference type="Pfam" id="PF09729">
    <property type="entry name" value="Gti1_Pac2"/>
    <property type="match status" value="1"/>
</dbReference>
<evidence type="ECO:0000256" key="1">
    <source>
        <dbReference type="SAM" id="MobiDB-lite"/>
    </source>
</evidence>
<dbReference type="PRINTS" id="PR01217">
    <property type="entry name" value="PRICHEXTENSN"/>
</dbReference>
<dbReference type="InParanoid" id="A0A409X055"/>
<keyword evidence="3" id="KW-1185">Reference proteome</keyword>
<evidence type="ECO:0008006" key="4">
    <source>
        <dbReference type="Google" id="ProtNLM"/>
    </source>
</evidence>
<feature type="region of interest" description="Disordered" evidence="1">
    <location>
        <begin position="457"/>
        <end position="563"/>
    </location>
</feature>
<name>A0A409X055_9AGAR</name>
<dbReference type="GO" id="GO:0003677">
    <property type="term" value="F:DNA binding"/>
    <property type="evidence" value="ECO:0007669"/>
    <property type="project" value="TreeGrafter"/>
</dbReference>
<dbReference type="AlphaFoldDB" id="A0A409X055"/>
<feature type="region of interest" description="Disordered" evidence="1">
    <location>
        <begin position="185"/>
        <end position="213"/>
    </location>
</feature>
<feature type="compositionally biased region" description="Polar residues" evidence="1">
    <location>
        <begin position="388"/>
        <end position="405"/>
    </location>
</feature>
<protein>
    <recommendedName>
        <fullName evidence="4">Gti1/Pac2 family protein</fullName>
    </recommendedName>
</protein>
<accession>A0A409X055</accession>
<dbReference type="PANTHER" id="PTHR28027:SF2">
    <property type="entry name" value="TRANSCRIPTIONAL REGULATOR MIT1"/>
    <property type="match status" value="1"/>
</dbReference>
<dbReference type="PANTHER" id="PTHR28027">
    <property type="entry name" value="TRANSCRIPTIONAL REGULATOR MIT1"/>
    <property type="match status" value="1"/>
</dbReference>